<keyword evidence="4" id="KW-1185">Reference proteome</keyword>
<gene>
    <name evidence="3" type="ORF">GCM10023213_35020</name>
</gene>
<evidence type="ECO:0000256" key="2">
    <source>
        <dbReference type="ARBA" id="ARBA00022801"/>
    </source>
</evidence>
<organism evidence="3 4">
    <name type="scientific">Prosthecobacter algae</name>
    <dbReference type="NCBI Taxonomy" id="1144682"/>
    <lineage>
        <taxon>Bacteria</taxon>
        <taxon>Pseudomonadati</taxon>
        <taxon>Verrucomicrobiota</taxon>
        <taxon>Verrucomicrobiia</taxon>
        <taxon>Verrucomicrobiales</taxon>
        <taxon>Verrucomicrobiaceae</taxon>
        <taxon>Prosthecobacter</taxon>
    </lineage>
</organism>
<dbReference type="PANTHER" id="PTHR45953:SF1">
    <property type="entry name" value="IDURONATE 2-SULFATASE"/>
    <property type="match status" value="1"/>
</dbReference>
<comment type="caution">
    <text evidence="3">The sequence shown here is derived from an EMBL/GenBank/DDBJ whole genome shotgun (WGS) entry which is preliminary data.</text>
</comment>
<keyword evidence="1" id="KW-0479">Metal-binding</keyword>
<reference evidence="4" key="1">
    <citation type="journal article" date="2019" name="Int. J. Syst. Evol. Microbiol.">
        <title>The Global Catalogue of Microorganisms (GCM) 10K type strain sequencing project: providing services to taxonomists for standard genome sequencing and annotation.</title>
        <authorList>
            <consortium name="The Broad Institute Genomics Platform"/>
            <consortium name="The Broad Institute Genome Sequencing Center for Infectious Disease"/>
            <person name="Wu L."/>
            <person name="Ma J."/>
        </authorList>
    </citation>
    <scope>NUCLEOTIDE SEQUENCE [LARGE SCALE GENOMIC DNA]</scope>
    <source>
        <strain evidence="4">JCM 18053</strain>
    </source>
</reference>
<keyword evidence="2" id="KW-0378">Hydrolase</keyword>
<accession>A0ABP9PEU1</accession>
<name>A0ABP9PEU1_9BACT</name>
<evidence type="ECO:0000313" key="3">
    <source>
        <dbReference type="EMBL" id="GAA5144579.1"/>
    </source>
</evidence>
<protein>
    <submittedName>
        <fullName evidence="3">Uncharacterized protein</fullName>
    </submittedName>
</protein>
<dbReference type="Gene3D" id="3.40.720.10">
    <property type="entry name" value="Alkaline Phosphatase, subunit A"/>
    <property type="match status" value="1"/>
</dbReference>
<dbReference type="Proteomes" id="UP001499852">
    <property type="component" value="Unassembled WGS sequence"/>
</dbReference>
<dbReference type="PANTHER" id="PTHR45953">
    <property type="entry name" value="IDURONATE 2-SULFATASE"/>
    <property type="match status" value="1"/>
</dbReference>
<dbReference type="SUPFAM" id="SSF53649">
    <property type="entry name" value="Alkaline phosphatase-like"/>
    <property type="match status" value="1"/>
</dbReference>
<sequence length="91" mass="10629">MKKFEAPRAKPFFLGTGYYRPHIPLFAPQQKKLEASPHAENTWIMLFSDHVWQLGEKAIGVQADPKYLTKMGELRRRLDEEMEKIRTTDAP</sequence>
<dbReference type="EMBL" id="BAABIA010000007">
    <property type="protein sequence ID" value="GAA5144579.1"/>
    <property type="molecule type" value="Genomic_DNA"/>
</dbReference>
<dbReference type="RefSeq" id="WP_345737686.1">
    <property type="nucleotide sequence ID" value="NZ_BAABIA010000007.1"/>
</dbReference>
<evidence type="ECO:0000313" key="4">
    <source>
        <dbReference type="Proteomes" id="UP001499852"/>
    </source>
</evidence>
<dbReference type="InterPro" id="IPR017850">
    <property type="entry name" value="Alkaline_phosphatase_core_sf"/>
</dbReference>
<evidence type="ECO:0000256" key="1">
    <source>
        <dbReference type="ARBA" id="ARBA00022723"/>
    </source>
</evidence>
<proteinExistence type="predicted"/>